<sequence>MVAWVQPSLTTNRIVTTTLLGTAQVATFLRLAIRIRSKRLWLDDAWAILALLFSYALLINMWMRTDLTNSRSQRIIAYWIVNITFTCTLWASRMSVIFSIIRIIPHSLTLRRITSYLAVLFGLMWTGLLVKKVHLCASDRSWYHLPQPQCHLGRVVGIMELATDSVADLGLAIVPMELLRRAPTIVGSQRMLVLIIFGANLLTAIVSVVHAVYLLGPAGLLEAISAQAEAAVALLISSAGVIVPPIYRLCRNQTPTYPEASTVLSDDVVLNRVGVVFRHPDQSTTSVETMKQDSATKKPDSATMNPDSAT</sequence>
<dbReference type="GO" id="GO:0016020">
    <property type="term" value="C:membrane"/>
    <property type="evidence" value="ECO:0007669"/>
    <property type="project" value="UniProtKB-SubCell"/>
</dbReference>
<proteinExistence type="inferred from homology"/>
<gene>
    <name evidence="9" type="ORF">B0H15DRAFT_831500</name>
</gene>
<evidence type="ECO:0000259" key="8">
    <source>
        <dbReference type="Pfam" id="PF20684"/>
    </source>
</evidence>
<feature type="transmembrane region" description="Helical" evidence="7">
    <location>
        <begin position="228"/>
        <end position="247"/>
    </location>
</feature>
<feature type="transmembrane region" description="Helical" evidence="7">
    <location>
        <begin position="113"/>
        <end position="135"/>
    </location>
</feature>
<reference evidence="9" key="1">
    <citation type="submission" date="2023-03" db="EMBL/GenBank/DDBJ databases">
        <title>Massive genome expansion in bonnet fungi (Mycena s.s.) driven by repeated elements and novel gene families across ecological guilds.</title>
        <authorList>
            <consortium name="Lawrence Berkeley National Laboratory"/>
            <person name="Harder C.B."/>
            <person name="Miyauchi S."/>
            <person name="Viragh M."/>
            <person name="Kuo A."/>
            <person name="Thoen E."/>
            <person name="Andreopoulos B."/>
            <person name="Lu D."/>
            <person name="Skrede I."/>
            <person name="Drula E."/>
            <person name="Henrissat B."/>
            <person name="Morin E."/>
            <person name="Kohler A."/>
            <person name="Barry K."/>
            <person name="LaButti K."/>
            <person name="Morin E."/>
            <person name="Salamov A."/>
            <person name="Lipzen A."/>
            <person name="Mereny Z."/>
            <person name="Hegedus B."/>
            <person name="Baldrian P."/>
            <person name="Stursova M."/>
            <person name="Weitz H."/>
            <person name="Taylor A."/>
            <person name="Grigoriev I.V."/>
            <person name="Nagy L.G."/>
            <person name="Martin F."/>
            <person name="Kauserud H."/>
        </authorList>
    </citation>
    <scope>NUCLEOTIDE SEQUENCE</scope>
    <source>
        <strain evidence="9">CBHHK173m</strain>
    </source>
</reference>
<keyword evidence="2 7" id="KW-0812">Transmembrane</keyword>
<evidence type="ECO:0000256" key="1">
    <source>
        <dbReference type="ARBA" id="ARBA00004141"/>
    </source>
</evidence>
<feature type="compositionally biased region" description="Basic and acidic residues" evidence="6">
    <location>
        <begin position="290"/>
        <end position="300"/>
    </location>
</feature>
<organism evidence="9 10">
    <name type="scientific">Mycena belliarum</name>
    <dbReference type="NCBI Taxonomy" id="1033014"/>
    <lineage>
        <taxon>Eukaryota</taxon>
        <taxon>Fungi</taxon>
        <taxon>Dikarya</taxon>
        <taxon>Basidiomycota</taxon>
        <taxon>Agaricomycotina</taxon>
        <taxon>Agaricomycetes</taxon>
        <taxon>Agaricomycetidae</taxon>
        <taxon>Agaricales</taxon>
        <taxon>Marasmiineae</taxon>
        <taxon>Mycenaceae</taxon>
        <taxon>Mycena</taxon>
    </lineage>
</organism>
<evidence type="ECO:0000313" key="9">
    <source>
        <dbReference type="EMBL" id="KAJ7093987.1"/>
    </source>
</evidence>
<dbReference type="InterPro" id="IPR049326">
    <property type="entry name" value="Rhodopsin_dom_fungi"/>
</dbReference>
<feature type="domain" description="Rhodopsin" evidence="8">
    <location>
        <begin position="29"/>
        <end position="214"/>
    </location>
</feature>
<keyword evidence="3 7" id="KW-1133">Transmembrane helix</keyword>
<accession>A0AAD6U8H1</accession>
<evidence type="ECO:0000313" key="10">
    <source>
        <dbReference type="Proteomes" id="UP001222325"/>
    </source>
</evidence>
<evidence type="ECO:0000256" key="5">
    <source>
        <dbReference type="ARBA" id="ARBA00038359"/>
    </source>
</evidence>
<comment type="subcellular location">
    <subcellularLocation>
        <location evidence="1">Membrane</location>
        <topology evidence="1">Multi-pass membrane protein</topology>
    </subcellularLocation>
</comment>
<evidence type="ECO:0000256" key="7">
    <source>
        <dbReference type="SAM" id="Phobius"/>
    </source>
</evidence>
<evidence type="ECO:0000256" key="3">
    <source>
        <dbReference type="ARBA" id="ARBA00022989"/>
    </source>
</evidence>
<dbReference type="InterPro" id="IPR052337">
    <property type="entry name" value="SAT4-like"/>
</dbReference>
<dbReference type="PANTHER" id="PTHR33048:SF47">
    <property type="entry name" value="INTEGRAL MEMBRANE PROTEIN-RELATED"/>
    <property type="match status" value="1"/>
</dbReference>
<evidence type="ECO:0000256" key="6">
    <source>
        <dbReference type="SAM" id="MobiDB-lite"/>
    </source>
</evidence>
<comment type="caution">
    <text evidence="9">The sequence shown here is derived from an EMBL/GenBank/DDBJ whole genome shotgun (WGS) entry which is preliminary data.</text>
</comment>
<keyword evidence="4 7" id="KW-0472">Membrane</keyword>
<dbReference type="Pfam" id="PF20684">
    <property type="entry name" value="Fung_rhodopsin"/>
    <property type="match status" value="1"/>
</dbReference>
<dbReference type="PANTHER" id="PTHR33048">
    <property type="entry name" value="PTH11-LIKE INTEGRAL MEMBRANE PROTEIN (AFU_ORTHOLOGUE AFUA_5G11245)"/>
    <property type="match status" value="1"/>
</dbReference>
<feature type="region of interest" description="Disordered" evidence="6">
    <location>
        <begin position="282"/>
        <end position="310"/>
    </location>
</feature>
<protein>
    <recommendedName>
        <fullName evidence="8">Rhodopsin domain-containing protein</fullName>
    </recommendedName>
</protein>
<dbReference type="EMBL" id="JARJCN010000015">
    <property type="protein sequence ID" value="KAJ7093987.1"/>
    <property type="molecule type" value="Genomic_DNA"/>
</dbReference>
<feature type="transmembrane region" description="Helical" evidence="7">
    <location>
        <begin position="14"/>
        <end position="33"/>
    </location>
</feature>
<keyword evidence="10" id="KW-1185">Reference proteome</keyword>
<comment type="similarity">
    <text evidence="5">Belongs to the SAT4 family.</text>
</comment>
<feature type="transmembrane region" description="Helical" evidence="7">
    <location>
        <begin position="45"/>
        <end position="63"/>
    </location>
</feature>
<feature type="transmembrane region" description="Helical" evidence="7">
    <location>
        <begin position="75"/>
        <end position="101"/>
    </location>
</feature>
<name>A0AAD6U8H1_9AGAR</name>
<evidence type="ECO:0000256" key="4">
    <source>
        <dbReference type="ARBA" id="ARBA00023136"/>
    </source>
</evidence>
<evidence type="ECO:0000256" key="2">
    <source>
        <dbReference type="ARBA" id="ARBA00022692"/>
    </source>
</evidence>
<dbReference type="Proteomes" id="UP001222325">
    <property type="component" value="Unassembled WGS sequence"/>
</dbReference>
<feature type="transmembrane region" description="Helical" evidence="7">
    <location>
        <begin position="191"/>
        <end position="216"/>
    </location>
</feature>
<dbReference type="AlphaFoldDB" id="A0AAD6U8H1"/>